<evidence type="ECO:0008006" key="3">
    <source>
        <dbReference type="Google" id="ProtNLM"/>
    </source>
</evidence>
<organism evidence="1 2">
    <name type="scientific">Streptomyces tsukubensis</name>
    <dbReference type="NCBI Taxonomy" id="83656"/>
    <lineage>
        <taxon>Bacteria</taxon>
        <taxon>Bacillati</taxon>
        <taxon>Actinomycetota</taxon>
        <taxon>Actinomycetes</taxon>
        <taxon>Kitasatosporales</taxon>
        <taxon>Streptomycetaceae</taxon>
        <taxon>Streptomyces</taxon>
    </lineage>
</organism>
<protein>
    <recommendedName>
        <fullName evidence="3">Cytoplasmic protein</fullName>
    </recommendedName>
</protein>
<dbReference type="OrthoDB" id="4202626at2"/>
<dbReference type="InterPro" id="IPR020037">
    <property type="entry name" value="DUF4312"/>
</dbReference>
<dbReference type="Proteomes" id="UP000190539">
    <property type="component" value="Unassembled WGS sequence"/>
</dbReference>
<evidence type="ECO:0000313" key="2">
    <source>
        <dbReference type="Proteomes" id="UP000190539"/>
    </source>
</evidence>
<evidence type="ECO:0000313" key="1">
    <source>
        <dbReference type="EMBL" id="OON71893.1"/>
    </source>
</evidence>
<sequence length="111" mass="12654">MNHSEQTLRLTGTGPTKERAFGAVMRQVQSAAAGKDGGVTFRVEPLALEVVSAAEHRRTERFLGVLFPRKRVHYEITMKVRVRITSLDLDSVDFAVREERLKLTQHLLHMR</sequence>
<gene>
    <name evidence="1" type="ORF">B1H18_32085</name>
</gene>
<dbReference type="EMBL" id="MVFC01000046">
    <property type="protein sequence ID" value="OON71893.1"/>
    <property type="molecule type" value="Genomic_DNA"/>
</dbReference>
<dbReference type="Pfam" id="PF14189">
    <property type="entry name" value="DUF4312"/>
    <property type="match status" value="1"/>
</dbReference>
<keyword evidence="2" id="KW-1185">Reference proteome</keyword>
<dbReference type="STRING" id="83656.B1H18_32085"/>
<dbReference type="AlphaFoldDB" id="A0A1V4A063"/>
<reference evidence="1 2" key="1">
    <citation type="submission" date="2017-02" db="EMBL/GenBank/DDBJ databases">
        <title>Draft Genome Sequence of Streptomyces tsukubaensis F601, a Producer of the immunosuppressant tacrolimus FK506.</title>
        <authorList>
            <person name="Zong G."/>
            <person name="Zhong C."/>
            <person name="Fu J."/>
            <person name="Qin R."/>
            <person name="Cao G."/>
        </authorList>
    </citation>
    <scope>NUCLEOTIDE SEQUENCE [LARGE SCALE GENOMIC DNA]</scope>
    <source>
        <strain evidence="1 2">F601</strain>
    </source>
</reference>
<comment type="caution">
    <text evidence="1">The sequence shown here is derived from an EMBL/GenBank/DDBJ whole genome shotgun (WGS) entry which is preliminary data.</text>
</comment>
<proteinExistence type="predicted"/>
<dbReference type="RefSeq" id="WP_077973977.1">
    <property type="nucleotide sequence ID" value="NZ_CP045178.1"/>
</dbReference>
<accession>A0A1V4A063</accession>
<name>A0A1V4A063_9ACTN</name>